<evidence type="ECO:0000256" key="1">
    <source>
        <dbReference type="ARBA" id="ARBA00023015"/>
    </source>
</evidence>
<feature type="domain" description="HTH araC/xylS-type" evidence="4">
    <location>
        <begin position="258"/>
        <end position="357"/>
    </location>
</feature>
<organism evidence="5 6">
    <name type="scientific">Lacihabitans lacunae</name>
    <dbReference type="NCBI Taxonomy" id="1028214"/>
    <lineage>
        <taxon>Bacteria</taxon>
        <taxon>Pseudomonadati</taxon>
        <taxon>Bacteroidota</taxon>
        <taxon>Cytophagia</taxon>
        <taxon>Cytophagales</taxon>
        <taxon>Leadbetterellaceae</taxon>
        <taxon>Lacihabitans</taxon>
    </lineage>
</organism>
<keyword evidence="3" id="KW-0804">Transcription</keyword>
<dbReference type="SMART" id="SM00342">
    <property type="entry name" value="HTH_ARAC"/>
    <property type="match status" value="1"/>
</dbReference>
<protein>
    <submittedName>
        <fullName evidence="5">Helix-turn-helix domain-containing protein</fullName>
    </submittedName>
</protein>
<name>A0ABV7YYB2_9BACT</name>
<evidence type="ECO:0000313" key="5">
    <source>
        <dbReference type="EMBL" id="MFC3812298.1"/>
    </source>
</evidence>
<dbReference type="PROSITE" id="PS01124">
    <property type="entry name" value="HTH_ARAC_FAMILY_2"/>
    <property type="match status" value="1"/>
</dbReference>
<dbReference type="SUPFAM" id="SSF46689">
    <property type="entry name" value="Homeodomain-like"/>
    <property type="match status" value="1"/>
</dbReference>
<dbReference type="InterPro" id="IPR053142">
    <property type="entry name" value="PchR_regulatory_protein"/>
</dbReference>
<evidence type="ECO:0000313" key="6">
    <source>
        <dbReference type="Proteomes" id="UP001595616"/>
    </source>
</evidence>
<evidence type="ECO:0000256" key="3">
    <source>
        <dbReference type="ARBA" id="ARBA00023163"/>
    </source>
</evidence>
<proteinExistence type="predicted"/>
<dbReference type="InterPro" id="IPR018060">
    <property type="entry name" value="HTH_AraC"/>
</dbReference>
<accession>A0ABV7YYB2</accession>
<dbReference type="InterPro" id="IPR018062">
    <property type="entry name" value="HTH_AraC-typ_CS"/>
</dbReference>
<dbReference type="Pfam" id="PF12833">
    <property type="entry name" value="HTH_18"/>
    <property type="match status" value="1"/>
</dbReference>
<evidence type="ECO:0000259" key="4">
    <source>
        <dbReference type="PROSITE" id="PS01124"/>
    </source>
</evidence>
<comment type="caution">
    <text evidence="5">The sequence shown here is derived from an EMBL/GenBank/DDBJ whole genome shotgun (WGS) entry which is preliminary data.</text>
</comment>
<dbReference type="PANTHER" id="PTHR47893:SF1">
    <property type="entry name" value="REGULATORY PROTEIN PCHR"/>
    <property type="match status" value="1"/>
</dbReference>
<keyword evidence="1" id="KW-0805">Transcription regulation</keyword>
<dbReference type="PROSITE" id="PS00041">
    <property type="entry name" value="HTH_ARAC_FAMILY_1"/>
    <property type="match status" value="1"/>
</dbReference>
<dbReference type="EMBL" id="JBHRYQ010000001">
    <property type="protein sequence ID" value="MFC3812298.1"/>
    <property type="molecule type" value="Genomic_DNA"/>
</dbReference>
<dbReference type="RefSeq" id="WP_379839163.1">
    <property type="nucleotide sequence ID" value="NZ_JBHRYQ010000001.1"/>
</dbReference>
<sequence length="360" mass="41811">MPLIRIQKWLKNAEKYFFKYKDGFFILPYLANTPKLMLESWKSMPFTAVDEFKQCVSMSNPFIKGKLYYEEVETGLWMIVADVAFKANVHTQTEFDEGVSDYYFLAFSIFDNPDTKQHNIRINGDSLASNSWAIYGPDVSVDAFFDKGTKGLFYSFSFHKNWLFENLLQNHSDKDNFLSSLTNTETKYLNLEFVTPELIELSKEIWIKLSKQDNDPLRKLHLKIKSLEIIDIFFSKLSEKNQSGDSPINSKLDIQSVQKTVDYLIHNLQGPFCGIDFLAANVNMSSSKLKNIFKLEMGSSIYKYFKDKQMDHAMSLLLKNEYQVKNLANLLGYENTSKFSAAFKKHHNKLPSEVMKENKF</sequence>
<reference evidence="6" key="1">
    <citation type="journal article" date="2019" name="Int. J. Syst. Evol. Microbiol.">
        <title>The Global Catalogue of Microorganisms (GCM) 10K type strain sequencing project: providing services to taxonomists for standard genome sequencing and annotation.</title>
        <authorList>
            <consortium name="The Broad Institute Genomics Platform"/>
            <consortium name="The Broad Institute Genome Sequencing Center for Infectious Disease"/>
            <person name="Wu L."/>
            <person name="Ma J."/>
        </authorList>
    </citation>
    <scope>NUCLEOTIDE SEQUENCE [LARGE SCALE GENOMIC DNA]</scope>
    <source>
        <strain evidence="6">CECT 7956</strain>
    </source>
</reference>
<keyword evidence="2" id="KW-0238">DNA-binding</keyword>
<keyword evidence="6" id="KW-1185">Reference proteome</keyword>
<dbReference type="Proteomes" id="UP001595616">
    <property type="component" value="Unassembled WGS sequence"/>
</dbReference>
<gene>
    <name evidence="5" type="ORF">ACFOOI_16670</name>
</gene>
<dbReference type="PANTHER" id="PTHR47893">
    <property type="entry name" value="REGULATORY PROTEIN PCHR"/>
    <property type="match status" value="1"/>
</dbReference>
<evidence type="ECO:0000256" key="2">
    <source>
        <dbReference type="ARBA" id="ARBA00023125"/>
    </source>
</evidence>
<dbReference type="Gene3D" id="1.10.10.60">
    <property type="entry name" value="Homeodomain-like"/>
    <property type="match status" value="1"/>
</dbReference>
<dbReference type="InterPro" id="IPR009057">
    <property type="entry name" value="Homeodomain-like_sf"/>
</dbReference>